<feature type="domain" description="Trehalase-like N-terminal" evidence="2">
    <location>
        <begin position="13"/>
        <end position="153"/>
    </location>
</feature>
<dbReference type="GO" id="GO:0004553">
    <property type="term" value="F:hydrolase activity, hydrolyzing O-glycosyl compounds"/>
    <property type="evidence" value="ECO:0007669"/>
    <property type="project" value="UniProtKB-ARBA"/>
</dbReference>
<dbReference type="InParanoid" id="A0A317ZIW9"/>
<dbReference type="PANTHER" id="PTHR31616:SF0">
    <property type="entry name" value="GLUCAN 1,4-ALPHA-GLUCOSIDASE"/>
    <property type="match status" value="1"/>
</dbReference>
<dbReference type="AlphaFoldDB" id="A0A317ZIW9"/>
<keyword evidence="4" id="KW-1185">Reference proteome</keyword>
<reference evidence="3 4" key="1">
    <citation type="submission" date="2018-05" db="EMBL/GenBank/DDBJ databases">
        <title>Coraliomargarita sinensis sp. nov., isolated from a marine solar saltern.</title>
        <authorList>
            <person name="Zhou L.Y."/>
        </authorList>
    </citation>
    <scope>NUCLEOTIDE SEQUENCE [LARGE SCALE GENOMIC DNA]</scope>
    <source>
        <strain evidence="3 4">WN38</strain>
    </source>
</reference>
<comment type="caution">
    <text evidence="3">The sequence shown here is derived from an EMBL/GenBank/DDBJ whole genome shotgun (WGS) entry which is preliminary data.</text>
</comment>
<dbReference type="SUPFAM" id="SSF48208">
    <property type="entry name" value="Six-hairpin glycosidases"/>
    <property type="match status" value="1"/>
</dbReference>
<dbReference type="InterPro" id="IPR011613">
    <property type="entry name" value="GH15-like"/>
</dbReference>
<dbReference type="InterPro" id="IPR012341">
    <property type="entry name" value="6hp_glycosidase-like_sf"/>
</dbReference>
<dbReference type="EMBL" id="QHJQ01000007">
    <property type="protein sequence ID" value="PXA03719.1"/>
    <property type="molecule type" value="Genomic_DNA"/>
</dbReference>
<dbReference type="Pfam" id="PF00723">
    <property type="entry name" value="Glyco_hydro_15"/>
    <property type="match status" value="1"/>
</dbReference>
<dbReference type="GO" id="GO:0005975">
    <property type="term" value="P:carbohydrate metabolic process"/>
    <property type="evidence" value="ECO:0007669"/>
    <property type="project" value="InterPro"/>
</dbReference>
<dbReference type="PANTHER" id="PTHR31616">
    <property type="entry name" value="TREHALASE"/>
    <property type="match status" value="1"/>
</dbReference>
<protein>
    <submittedName>
        <fullName evidence="3">Glucoamylase</fullName>
    </submittedName>
</protein>
<feature type="domain" description="GH15-like" evidence="1">
    <location>
        <begin position="235"/>
        <end position="601"/>
    </location>
</feature>
<dbReference type="Proteomes" id="UP000247099">
    <property type="component" value="Unassembled WGS sequence"/>
</dbReference>
<dbReference type="OrthoDB" id="3902805at2"/>
<sequence length="620" mass="70957">MSDSTDHNSPYIPVEDYGIIGDLSTAALVGLNGSIDFLCFPEFDSPSVFCANADAARGGKYQIEPQLDSFREKHLYLPDTNVLITRFLSDEGIAEISNYMVLCEKDDCEQALVRRVKCVHGEVRFRLYFQPRFNYARAQHDCEREGDKVLVFRSRGEDGLAVRLRADVPLEIHEGDGYAEFSLKTDEKVTFVMDEAVKGEESPCAGTDYSVESFKRTCNYWRSWISRCTYNGRWREAVHRSALALKLLTSRKHGSIIAAPCFGFPNEVGGERNWDYRYTWLRDASFSTYALMRLGYTEAAESFMHWLEDRINELEKGETLQTMYRIDGSKLDGEFHLKDLEGYRQSKPVRIGSTNQDQLQLDIYGEVMDSVYLFDKYGSPISRELWKSLSRLLGYVCDHWSDADSGIWEVRGGDHEFLFSRIMCWVAMDRGIRLAHKRGLPAPLDKWTSVRDDIYEDVFENFWDEERQAFVQFKGTDSMDASTLIMPLVRMISPTDPKWISTLKAITEDLVQDSLVYRYRVGESFSDELDGTEGTFSICSFWYIECVSRMGDLQRARYLFEKMLGYSNDLGLFSEQLGAKGEFLGNVPQAFTHLAMISAAYDLDRRLSENSSQKVGGGKG</sequence>
<accession>A0A317ZIW9</accession>
<gene>
    <name evidence="3" type="ORF">DDZ13_10515</name>
</gene>
<dbReference type="Pfam" id="PF19291">
    <property type="entry name" value="TREH_N"/>
    <property type="match status" value="1"/>
</dbReference>
<dbReference type="RefSeq" id="WP_110131416.1">
    <property type="nucleotide sequence ID" value="NZ_QHJQ01000007.1"/>
</dbReference>
<evidence type="ECO:0000259" key="2">
    <source>
        <dbReference type="Pfam" id="PF19291"/>
    </source>
</evidence>
<evidence type="ECO:0000259" key="1">
    <source>
        <dbReference type="Pfam" id="PF00723"/>
    </source>
</evidence>
<dbReference type="Gene3D" id="1.50.10.10">
    <property type="match status" value="1"/>
</dbReference>
<organism evidence="3 4">
    <name type="scientific">Coraliomargarita sinensis</name>
    <dbReference type="NCBI Taxonomy" id="2174842"/>
    <lineage>
        <taxon>Bacteria</taxon>
        <taxon>Pseudomonadati</taxon>
        <taxon>Verrucomicrobiota</taxon>
        <taxon>Opitutia</taxon>
        <taxon>Puniceicoccales</taxon>
        <taxon>Coraliomargaritaceae</taxon>
        <taxon>Coraliomargarita</taxon>
    </lineage>
</organism>
<dbReference type="InterPro" id="IPR045582">
    <property type="entry name" value="Trehalase-like_N"/>
</dbReference>
<name>A0A317ZIW9_9BACT</name>
<evidence type="ECO:0000313" key="4">
    <source>
        <dbReference type="Proteomes" id="UP000247099"/>
    </source>
</evidence>
<evidence type="ECO:0000313" key="3">
    <source>
        <dbReference type="EMBL" id="PXA03719.1"/>
    </source>
</evidence>
<proteinExistence type="predicted"/>
<dbReference type="InterPro" id="IPR008928">
    <property type="entry name" value="6-hairpin_glycosidase_sf"/>
</dbReference>